<gene>
    <name evidence="2" type="ORF">GCM10009844_23520</name>
</gene>
<dbReference type="NCBIfam" id="TIGR02608">
    <property type="entry name" value="delta_60_rpt"/>
    <property type="match status" value="6"/>
</dbReference>
<dbReference type="Pfam" id="PF17164">
    <property type="entry name" value="DUF5122"/>
    <property type="match status" value="5"/>
</dbReference>
<protein>
    <recommendedName>
        <fullName evidence="4">Delta-60 repeat domain-containing protein</fullName>
    </recommendedName>
</protein>
<reference evidence="3" key="1">
    <citation type="journal article" date="2019" name="Int. J. Syst. Evol. Microbiol.">
        <title>The Global Catalogue of Microorganisms (GCM) 10K type strain sequencing project: providing services to taxonomists for standard genome sequencing and annotation.</title>
        <authorList>
            <consortium name="The Broad Institute Genomics Platform"/>
            <consortium name="The Broad Institute Genome Sequencing Center for Infectious Disease"/>
            <person name="Wu L."/>
            <person name="Ma J."/>
        </authorList>
    </citation>
    <scope>NUCLEOTIDE SEQUENCE [LARGE SCALE GENOMIC DNA]</scope>
    <source>
        <strain evidence="3">JCM 16022</strain>
    </source>
</reference>
<sequence>MLAAVVMLAAGSSPVLAARSGGRDQSFAGDGVAVLDFGPRADGAAAGDVLVTSSDKVVTVGPVGVGADTVFGVSRLRADGTPDRSFHGTGRRLTSLTGRDVPRRVIALGGGRQLVGGSAGDAFGLVAYRRDGSPDPGFGTGGAVTTDVTAGPDQVLDLRRRPDGSILAAGTAGEGFAIVRYRPDGTLDPGFGDAGVVVTTAGFWGTPNAVRLQPDGRLLVVGSSEPDAHGYLGFAVMRYTADGTLDETFGGGDGLVTTYPPGREYSRAWAVLVLPDGRLVVGGGGYGEGDYSYFCLARYLADGTPDSTFGQDGVLSTWLQPYYAHVNALARQGDGKIVAAGWTDGEDWSDALAVVRYHPDGTLDRAFSHDGSAVVDLAQRTAEARAVATRNGKIVLAGEMASYAGRRWAIVVRYRQ</sequence>
<keyword evidence="3" id="KW-1185">Reference proteome</keyword>
<feature type="chain" id="PRO_5046020823" description="Delta-60 repeat domain-containing protein" evidence="1">
    <location>
        <begin position="18"/>
        <end position="416"/>
    </location>
</feature>
<organism evidence="2 3">
    <name type="scientific">Nocardioides koreensis</name>
    <dbReference type="NCBI Taxonomy" id="433651"/>
    <lineage>
        <taxon>Bacteria</taxon>
        <taxon>Bacillati</taxon>
        <taxon>Actinomycetota</taxon>
        <taxon>Actinomycetes</taxon>
        <taxon>Propionibacteriales</taxon>
        <taxon>Nocardioidaceae</taxon>
        <taxon>Nocardioides</taxon>
    </lineage>
</organism>
<feature type="signal peptide" evidence="1">
    <location>
        <begin position="1"/>
        <end position="17"/>
    </location>
</feature>
<evidence type="ECO:0000256" key="1">
    <source>
        <dbReference type="SAM" id="SignalP"/>
    </source>
</evidence>
<keyword evidence="1" id="KW-0732">Signal</keyword>
<name>A0ABP5LJH1_9ACTN</name>
<dbReference type="InterPro" id="IPR013431">
    <property type="entry name" value="Delta_60_rpt"/>
</dbReference>
<dbReference type="EMBL" id="BAAAQR010000006">
    <property type="protein sequence ID" value="GAA2146878.1"/>
    <property type="molecule type" value="Genomic_DNA"/>
</dbReference>
<dbReference type="Proteomes" id="UP001501771">
    <property type="component" value="Unassembled WGS sequence"/>
</dbReference>
<evidence type="ECO:0000313" key="3">
    <source>
        <dbReference type="Proteomes" id="UP001501771"/>
    </source>
</evidence>
<accession>A0ABP5LJH1</accession>
<evidence type="ECO:0008006" key="4">
    <source>
        <dbReference type="Google" id="ProtNLM"/>
    </source>
</evidence>
<evidence type="ECO:0000313" key="2">
    <source>
        <dbReference type="EMBL" id="GAA2146878.1"/>
    </source>
</evidence>
<comment type="caution">
    <text evidence="2">The sequence shown here is derived from an EMBL/GenBank/DDBJ whole genome shotgun (WGS) entry which is preliminary data.</text>
</comment>
<dbReference type="Gene3D" id="2.80.10.50">
    <property type="match status" value="2"/>
</dbReference>
<dbReference type="SUPFAM" id="SSF63829">
    <property type="entry name" value="Calcium-dependent phosphotriesterase"/>
    <property type="match status" value="1"/>
</dbReference>
<proteinExistence type="predicted"/>